<protein>
    <submittedName>
        <fullName evidence="3">Protamine-2-like</fullName>
    </submittedName>
</protein>
<dbReference type="InParanoid" id="A0A6J1X4N7"/>
<feature type="compositionally biased region" description="Basic residues" evidence="1">
    <location>
        <begin position="51"/>
        <end position="62"/>
    </location>
</feature>
<dbReference type="Proteomes" id="UP001652740">
    <property type="component" value="Unplaced"/>
</dbReference>
<dbReference type="GeneID" id="113523044"/>
<gene>
    <name evidence="3" type="primary">LOC113523044</name>
</gene>
<organism evidence="2 3">
    <name type="scientific">Galleria mellonella</name>
    <name type="common">Greater wax moth</name>
    <dbReference type="NCBI Taxonomy" id="7137"/>
    <lineage>
        <taxon>Eukaryota</taxon>
        <taxon>Metazoa</taxon>
        <taxon>Ecdysozoa</taxon>
        <taxon>Arthropoda</taxon>
        <taxon>Hexapoda</taxon>
        <taxon>Insecta</taxon>
        <taxon>Pterygota</taxon>
        <taxon>Neoptera</taxon>
        <taxon>Endopterygota</taxon>
        <taxon>Lepidoptera</taxon>
        <taxon>Glossata</taxon>
        <taxon>Ditrysia</taxon>
        <taxon>Pyraloidea</taxon>
        <taxon>Pyralidae</taxon>
        <taxon>Galleriinae</taxon>
        <taxon>Galleria</taxon>
    </lineage>
</organism>
<evidence type="ECO:0000313" key="2">
    <source>
        <dbReference type="Proteomes" id="UP001652740"/>
    </source>
</evidence>
<evidence type="ECO:0000256" key="1">
    <source>
        <dbReference type="SAM" id="MobiDB-lite"/>
    </source>
</evidence>
<feature type="region of interest" description="Disordered" evidence="1">
    <location>
        <begin position="51"/>
        <end position="174"/>
    </location>
</feature>
<reference evidence="3" key="1">
    <citation type="submission" date="2025-08" db="UniProtKB">
        <authorList>
            <consortium name="RefSeq"/>
        </authorList>
    </citation>
    <scope>IDENTIFICATION</scope>
    <source>
        <tissue evidence="3">Whole larvae</tissue>
    </source>
</reference>
<proteinExistence type="predicted"/>
<feature type="compositionally biased region" description="Basic residues" evidence="1">
    <location>
        <begin position="117"/>
        <end position="174"/>
    </location>
</feature>
<dbReference type="KEGG" id="gmw:113523044"/>
<keyword evidence="2" id="KW-1185">Reference proteome</keyword>
<feature type="compositionally biased region" description="Basic and acidic residues" evidence="1">
    <location>
        <begin position="63"/>
        <end position="90"/>
    </location>
</feature>
<accession>A0A6J1X4N7</accession>
<dbReference type="AlphaFoldDB" id="A0A6J1X4N7"/>
<dbReference type="RefSeq" id="XP_026764709.1">
    <property type="nucleotide sequence ID" value="XM_026908908.3"/>
</dbReference>
<name>A0A6J1X4N7_GALME</name>
<evidence type="ECO:0000313" key="3">
    <source>
        <dbReference type="RefSeq" id="XP_026764709.1"/>
    </source>
</evidence>
<feature type="region of interest" description="Disordered" evidence="1">
    <location>
        <begin position="1"/>
        <end position="22"/>
    </location>
</feature>
<sequence length="174" mass="21089">MVSAGSNGMETDEDKKKKINDDVVVFLGKRSENEAPRYAARLKTYVTLQQKRRRAAAARRHSEHAVHYEKRGASGSRKKIEGERKEKAAENTEQLGDGGPRRSFSRLHSCEPVDRGCRRRKRRRRRSCRRPRRRHRSCRRRRRRSSSRRRRRSSSRRRRRRSCRRRRIRRRRCR</sequence>
<dbReference type="OrthoDB" id="7471310at2759"/>